<dbReference type="GO" id="GO:0006508">
    <property type="term" value="P:proteolysis"/>
    <property type="evidence" value="ECO:0007669"/>
    <property type="project" value="InterPro"/>
</dbReference>
<reference evidence="6" key="1">
    <citation type="submission" date="2023-03" db="EMBL/GenBank/DDBJ databases">
        <title>Massive genome expansion in bonnet fungi (Mycena s.s.) driven by repeated elements and novel gene families across ecological guilds.</title>
        <authorList>
            <consortium name="Lawrence Berkeley National Laboratory"/>
            <person name="Harder C.B."/>
            <person name="Miyauchi S."/>
            <person name="Viragh M."/>
            <person name="Kuo A."/>
            <person name="Thoen E."/>
            <person name="Andreopoulos B."/>
            <person name="Lu D."/>
            <person name="Skrede I."/>
            <person name="Drula E."/>
            <person name="Henrissat B."/>
            <person name="Morin E."/>
            <person name="Kohler A."/>
            <person name="Barry K."/>
            <person name="LaButti K."/>
            <person name="Morin E."/>
            <person name="Salamov A."/>
            <person name="Lipzen A."/>
            <person name="Mereny Z."/>
            <person name="Hegedus B."/>
            <person name="Baldrian P."/>
            <person name="Stursova M."/>
            <person name="Weitz H."/>
            <person name="Taylor A."/>
            <person name="Grigoriev I.V."/>
            <person name="Nagy L.G."/>
            <person name="Martin F."/>
            <person name="Kauserud H."/>
        </authorList>
    </citation>
    <scope>NUCLEOTIDE SEQUENCE</scope>
    <source>
        <strain evidence="6">9284</strain>
    </source>
</reference>
<evidence type="ECO:0000256" key="3">
    <source>
        <dbReference type="SAM" id="Phobius"/>
    </source>
</evidence>
<accession>A0AAD7FHD0</accession>
<evidence type="ECO:0000313" key="6">
    <source>
        <dbReference type="EMBL" id="KAJ7624486.1"/>
    </source>
</evidence>
<dbReference type="InterPro" id="IPR033121">
    <property type="entry name" value="PEPTIDASE_A1"/>
</dbReference>
<keyword evidence="7" id="KW-1185">Reference proteome</keyword>
<keyword evidence="3" id="KW-1133">Transmembrane helix</keyword>
<keyword evidence="3" id="KW-0472">Membrane</keyword>
<dbReference type="InterPro" id="IPR034164">
    <property type="entry name" value="Pepsin-like_dom"/>
</dbReference>
<dbReference type="CDD" id="cd05471">
    <property type="entry name" value="pepsin_like"/>
    <property type="match status" value="1"/>
</dbReference>
<feature type="domain" description="Peptidase A1" evidence="5">
    <location>
        <begin position="50"/>
        <end position="387"/>
    </location>
</feature>
<dbReference type="PANTHER" id="PTHR47966:SF73">
    <property type="entry name" value="PEPTIDASE A1 DOMAIN-CONTAINING PROTEIN"/>
    <property type="match status" value="1"/>
</dbReference>
<keyword evidence="4" id="KW-0732">Signal</keyword>
<feature type="transmembrane region" description="Helical" evidence="3">
    <location>
        <begin position="424"/>
        <end position="445"/>
    </location>
</feature>
<sequence length="446" mass="46273">MLSFRLWLAATLLAGTLQCWAITVNLTEVNIRAVLNASLPSPADPVLIGYATNITVNGHDFSVLLDTGSADLWILTPSGFAFNDTNIPVRNQFSSGDVVGTVGFASVQLGGYTVDQQAFNAAKTVQAENLLALGFDGVLGLSYEFTGPPSAIVDAVVNTLKNSTIAAPFIVNVAREDAFTGSPTVTLSLPRVGNCIGCGGTGTLELPGLNGVVSNQTALPAPLFPQSNVGVWSVLVDSFSLNNESIGAVPNSIVPGVPTGSLVMRLDSGVPTGVLPQALLDTIYSGIPGSQLKTVSGVLTSSGQVWTVPCNTTTVLSLKVGPNVLPIHPLDLSTVVIDRSTHQPVCVTPFRAAQGSDGDTQDIIAGGSFMQNFEAIFNLGSLASPAHNDTPSIQFISRVDLKLVDGDVGFQRGQLVKVHSNRSAPAAVTSFCGVYGALLLGLVFVL</sequence>
<evidence type="ECO:0000256" key="4">
    <source>
        <dbReference type="SAM" id="SignalP"/>
    </source>
</evidence>
<feature type="chain" id="PRO_5042163979" evidence="4">
    <location>
        <begin position="22"/>
        <end position="446"/>
    </location>
</feature>
<proteinExistence type="inferred from homology"/>
<dbReference type="PROSITE" id="PS51767">
    <property type="entry name" value="PEPTIDASE_A1"/>
    <property type="match status" value="1"/>
</dbReference>
<keyword evidence="3" id="KW-0812">Transmembrane</keyword>
<comment type="caution">
    <text evidence="6">The sequence shown here is derived from an EMBL/GenBank/DDBJ whole genome shotgun (WGS) entry which is preliminary data.</text>
</comment>
<protein>
    <submittedName>
        <fullName evidence="6">Aspartic peptidase domain-containing protein</fullName>
    </submittedName>
</protein>
<dbReference type="InterPro" id="IPR001969">
    <property type="entry name" value="Aspartic_peptidase_AS"/>
</dbReference>
<evidence type="ECO:0000256" key="2">
    <source>
        <dbReference type="ARBA" id="ARBA00022750"/>
    </source>
</evidence>
<dbReference type="Proteomes" id="UP001221142">
    <property type="component" value="Unassembled WGS sequence"/>
</dbReference>
<evidence type="ECO:0000259" key="5">
    <source>
        <dbReference type="PROSITE" id="PS51767"/>
    </source>
</evidence>
<dbReference type="PROSITE" id="PS00141">
    <property type="entry name" value="ASP_PROTEASE"/>
    <property type="match status" value="1"/>
</dbReference>
<comment type="similarity">
    <text evidence="1">Belongs to the peptidase A1 family.</text>
</comment>
<dbReference type="Pfam" id="PF00026">
    <property type="entry name" value="Asp"/>
    <property type="match status" value="1"/>
</dbReference>
<feature type="signal peptide" evidence="4">
    <location>
        <begin position="1"/>
        <end position="21"/>
    </location>
</feature>
<dbReference type="PANTHER" id="PTHR47966">
    <property type="entry name" value="BETA-SITE APP-CLEAVING ENZYME, ISOFORM A-RELATED"/>
    <property type="match status" value="1"/>
</dbReference>
<evidence type="ECO:0000313" key="7">
    <source>
        <dbReference type="Proteomes" id="UP001221142"/>
    </source>
</evidence>
<dbReference type="Gene3D" id="2.40.70.10">
    <property type="entry name" value="Acid Proteases"/>
    <property type="match status" value="2"/>
</dbReference>
<keyword evidence="2" id="KW-0645">Protease</keyword>
<gene>
    <name evidence="6" type="ORF">FB45DRAFT_1086209</name>
</gene>
<name>A0AAD7FHD0_9AGAR</name>
<dbReference type="InterPro" id="IPR001461">
    <property type="entry name" value="Aspartic_peptidase_A1"/>
</dbReference>
<keyword evidence="2" id="KW-0064">Aspartyl protease</keyword>
<evidence type="ECO:0000256" key="1">
    <source>
        <dbReference type="ARBA" id="ARBA00007447"/>
    </source>
</evidence>
<dbReference type="SUPFAM" id="SSF50630">
    <property type="entry name" value="Acid proteases"/>
    <property type="match status" value="1"/>
</dbReference>
<dbReference type="EMBL" id="JARKIF010000013">
    <property type="protein sequence ID" value="KAJ7624486.1"/>
    <property type="molecule type" value="Genomic_DNA"/>
</dbReference>
<organism evidence="6 7">
    <name type="scientific">Roridomyces roridus</name>
    <dbReference type="NCBI Taxonomy" id="1738132"/>
    <lineage>
        <taxon>Eukaryota</taxon>
        <taxon>Fungi</taxon>
        <taxon>Dikarya</taxon>
        <taxon>Basidiomycota</taxon>
        <taxon>Agaricomycotina</taxon>
        <taxon>Agaricomycetes</taxon>
        <taxon>Agaricomycetidae</taxon>
        <taxon>Agaricales</taxon>
        <taxon>Marasmiineae</taxon>
        <taxon>Mycenaceae</taxon>
        <taxon>Roridomyces</taxon>
    </lineage>
</organism>
<dbReference type="GO" id="GO:0004190">
    <property type="term" value="F:aspartic-type endopeptidase activity"/>
    <property type="evidence" value="ECO:0007669"/>
    <property type="project" value="UniProtKB-KW"/>
</dbReference>
<dbReference type="InterPro" id="IPR021109">
    <property type="entry name" value="Peptidase_aspartic_dom_sf"/>
</dbReference>
<dbReference type="AlphaFoldDB" id="A0AAD7FHD0"/>
<keyword evidence="2" id="KW-0378">Hydrolase</keyword>